<dbReference type="AlphaFoldDB" id="A0A828YX86"/>
<dbReference type="EMBL" id="AFLV02000081">
    <property type="protein sequence ID" value="EKR62472.1"/>
    <property type="molecule type" value="Genomic_DNA"/>
</dbReference>
<sequence length="57" mass="7232">MHLIQKFINDKKIIITGKLDDFNNYEYIDNRNEEEKAQTEFRHVETKRKWWQFWKSK</sequence>
<dbReference type="Proteomes" id="UP000001338">
    <property type="component" value="Unassembled WGS sequence"/>
</dbReference>
<evidence type="ECO:0000313" key="1">
    <source>
        <dbReference type="EMBL" id="EKR62472.1"/>
    </source>
</evidence>
<accession>A0A828YX86</accession>
<comment type="caution">
    <text evidence="1">The sequence shown here is derived from an EMBL/GenBank/DDBJ whole genome shotgun (WGS) entry which is preliminary data.</text>
</comment>
<proteinExistence type="predicted"/>
<evidence type="ECO:0000313" key="2">
    <source>
        <dbReference type="Proteomes" id="UP000001338"/>
    </source>
</evidence>
<reference evidence="1 2" key="1">
    <citation type="submission" date="2012-10" db="EMBL/GenBank/DDBJ databases">
        <authorList>
            <person name="Harkins D.M."/>
            <person name="Durkin A.S."/>
            <person name="Brinkac L.M."/>
            <person name="Haft D.H."/>
            <person name="Selengut J.D."/>
            <person name="Sanka R."/>
            <person name="DePew J."/>
            <person name="Purushe J."/>
            <person name="Whelen A.C."/>
            <person name="Vinetz J.M."/>
            <person name="Sutton G.G."/>
            <person name="Nierman W.C."/>
            <person name="Fouts D.E."/>
        </authorList>
    </citation>
    <scope>NUCLEOTIDE SEQUENCE [LARGE SCALE GENOMIC DNA]</scope>
    <source>
        <strain evidence="1 2">2006001853</strain>
    </source>
</reference>
<name>A0A828YX86_9LEPT</name>
<organism evidence="1 2">
    <name type="scientific">Leptospira weilii str. 2006001853</name>
    <dbReference type="NCBI Taxonomy" id="1001589"/>
    <lineage>
        <taxon>Bacteria</taxon>
        <taxon>Pseudomonadati</taxon>
        <taxon>Spirochaetota</taxon>
        <taxon>Spirochaetia</taxon>
        <taxon>Leptospirales</taxon>
        <taxon>Leptospiraceae</taxon>
        <taxon>Leptospira</taxon>
    </lineage>
</organism>
<gene>
    <name evidence="1" type="ORF">LEP1GSC036_1604</name>
</gene>
<protein>
    <submittedName>
        <fullName evidence="1">Uncharacterized protein</fullName>
    </submittedName>
</protein>